<dbReference type="InterPro" id="IPR038076">
    <property type="entry name" value="MgtE_N_sf"/>
</dbReference>
<organism evidence="3 4">
    <name type="scientific">Candidatus Roizmanbacteria bacterium RIFCSPLOWO2_01_FULL_37_16</name>
    <dbReference type="NCBI Taxonomy" id="1802058"/>
    <lineage>
        <taxon>Bacteria</taxon>
        <taxon>Candidatus Roizmaniibacteriota</taxon>
    </lineage>
</organism>
<dbReference type="InterPro" id="IPR011033">
    <property type="entry name" value="PRC_barrel-like_sf"/>
</dbReference>
<dbReference type="GO" id="GO:0015095">
    <property type="term" value="F:magnesium ion transmembrane transporter activity"/>
    <property type="evidence" value="ECO:0007669"/>
    <property type="project" value="InterPro"/>
</dbReference>
<evidence type="ECO:0000256" key="1">
    <source>
        <dbReference type="PROSITE-ProRule" id="PRU00703"/>
    </source>
</evidence>
<dbReference type="PANTHER" id="PTHR43773:SF1">
    <property type="entry name" value="MAGNESIUM TRANSPORTER MGTE"/>
    <property type="match status" value="1"/>
</dbReference>
<dbReference type="Proteomes" id="UP000178040">
    <property type="component" value="Unassembled WGS sequence"/>
</dbReference>
<dbReference type="AlphaFoldDB" id="A0A1F7IQK1"/>
<dbReference type="InterPro" id="IPR027275">
    <property type="entry name" value="PRC-brl_dom"/>
</dbReference>
<feature type="domain" description="CBS" evidence="2">
    <location>
        <begin position="284"/>
        <end position="347"/>
    </location>
</feature>
<name>A0A1F7IQK1_9BACT</name>
<accession>A0A1F7IQK1</accession>
<protein>
    <recommendedName>
        <fullName evidence="2">CBS domain-containing protein</fullName>
    </recommendedName>
</protein>
<dbReference type="InterPro" id="IPR006668">
    <property type="entry name" value="Mg_transptr_MgtE_intracell_dom"/>
</dbReference>
<dbReference type="SMART" id="SM00924">
    <property type="entry name" value="MgtE_N"/>
    <property type="match status" value="1"/>
</dbReference>
<dbReference type="SUPFAM" id="SSF158791">
    <property type="entry name" value="MgtE N-terminal domain-like"/>
    <property type="match status" value="1"/>
</dbReference>
<dbReference type="InterPro" id="IPR006669">
    <property type="entry name" value="MgtE_transporter"/>
</dbReference>
<dbReference type="InterPro" id="IPR046342">
    <property type="entry name" value="CBS_dom_sf"/>
</dbReference>
<dbReference type="SMART" id="SM00116">
    <property type="entry name" value="CBS"/>
    <property type="match status" value="2"/>
</dbReference>
<evidence type="ECO:0000259" key="2">
    <source>
        <dbReference type="PROSITE" id="PS51371"/>
    </source>
</evidence>
<reference evidence="3 4" key="1">
    <citation type="journal article" date="2016" name="Nat. Commun.">
        <title>Thousands of microbial genomes shed light on interconnected biogeochemical processes in an aquifer system.</title>
        <authorList>
            <person name="Anantharaman K."/>
            <person name="Brown C.T."/>
            <person name="Hug L.A."/>
            <person name="Sharon I."/>
            <person name="Castelle C.J."/>
            <person name="Probst A.J."/>
            <person name="Thomas B.C."/>
            <person name="Singh A."/>
            <person name="Wilkins M.J."/>
            <person name="Karaoz U."/>
            <person name="Brodie E.L."/>
            <person name="Williams K.H."/>
            <person name="Hubbard S.S."/>
            <person name="Banfield J.F."/>
        </authorList>
    </citation>
    <scope>NUCLEOTIDE SEQUENCE [LARGE SCALE GENOMIC DNA]</scope>
</reference>
<dbReference type="PANTHER" id="PTHR43773">
    <property type="entry name" value="MAGNESIUM TRANSPORTER MGTE"/>
    <property type="match status" value="1"/>
</dbReference>
<dbReference type="Pfam" id="PF00571">
    <property type="entry name" value="CBS"/>
    <property type="match status" value="2"/>
</dbReference>
<proteinExistence type="predicted"/>
<dbReference type="SUPFAM" id="SSF50346">
    <property type="entry name" value="PRC-barrel domain"/>
    <property type="match status" value="1"/>
</dbReference>
<dbReference type="EMBL" id="MGAI01000004">
    <property type="protein sequence ID" value="OGK45640.1"/>
    <property type="molecule type" value="Genomic_DNA"/>
</dbReference>
<evidence type="ECO:0000313" key="3">
    <source>
        <dbReference type="EMBL" id="OGK45640.1"/>
    </source>
</evidence>
<evidence type="ECO:0000313" key="4">
    <source>
        <dbReference type="Proteomes" id="UP000178040"/>
    </source>
</evidence>
<dbReference type="Gene3D" id="3.10.580.10">
    <property type="entry name" value="CBS-domain"/>
    <property type="match status" value="1"/>
</dbReference>
<dbReference type="GO" id="GO:0016020">
    <property type="term" value="C:membrane"/>
    <property type="evidence" value="ECO:0007669"/>
    <property type="project" value="InterPro"/>
</dbReference>
<dbReference type="Gene3D" id="1.25.60.10">
    <property type="entry name" value="MgtE N-terminal domain-like"/>
    <property type="match status" value="1"/>
</dbReference>
<feature type="domain" description="CBS" evidence="2">
    <location>
        <begin position="348"/>
        <end position="403"/>
    </location>
</feature>
<dbReference type="Pfam" id="PF03448">
    <property type="entry name" value="MgtE_N"/>
    <property type="match status" value="1"/>
</dbReference>
<gene>
    <name evidence="3" type="ORF">A3B40_00425</name>
</gene>
<dbReference type="CDD" id="cd04606">
    <property type="entry name" value="CBS_pair_Mg_transporter"/>
    <property type="match status" value="1"/>
</dbReference>
<dbReference type="Gene3D" id="2.30.30.240">
    <property type="entry name" value="PRC-barrel domain"/>
    <property type="match status" value="1"/>
</dbReference>
<keyword evidence="1" id="KW-0129">CBS domain</keyword>
<dbReference type="InterPro" id="IPR000644">
    <property type="entry name" value="CBS_dom"/>
</dbReference>
<dbReference type="PROSITE" id="PS51371">
    <property type="entry name" value="CBS"/>
    <property type="match status" value="2"/>
</dbReference>
<sequence length="403" mass="46322">MIYFSELKGKKVYTKDQVGVGTLEDLIFLASETPKITKLIIRDLKENKIIVPIEYLNKINRNITLEKDFNLSELSENELYLVKNILDKQIIDLKGNKIVRVNDIAIQDKDGFYIAGVDISPFGILRWLRLEKITAKLLSFFPFAFSAEFLSWADIHPLELTRGQVKLKKEEKRLEKLFPEDLADYLEKTNVTNANKILKILDEKFAADVIGNLNINYQTSLFKQFNLDRCAKIITLIDPDEAVDVLLAMSQKKREQIIELLPDLKKKEIKALIRLSRTPIGELLTTEYLAVQPKDTVSHVMSKIKNETTEFSYFSAIYVLNEKNQLIGVFGPHDLLLQEQSGLVYKFMTQNIIVIHLTTPVEIAVKKMLKYKLSALPVIDMEKQILGIVTIDDVTEYLLEKIK</sequence>
<dbReference type="SUPFAM" id="SSF54631">
    <property type="entry name" value="CBS-domain pair"/>
    <property type="match status" value="1"/>
</dbReference>
<comment type="caution">
    <text evidence="3">The sequence shown here is derived from an EMBL/GenBank/DDBJ whole genome shotgun (WGS) entry which is preliminary data.</text>
</comment>
<dbReference type="Pfam" id="PF05239">
    <property type="entry name" value="PRC"/>
    <property type="match status" value="1"/>
</dbReference>